<organism evidence="2 3">
    <name type="scientific">Asanoa ferruginea</name>
    <dbReference type="NCBI Taxonomy" id="53367"/>
    <lineage>
        <taxon>Bacteria</taxon>
        <taxon>Bacillati</taxon>
        <taxon>Actinomycetota</taxon>
        <taxon>Actinomycetes</taxon>
        <taxon>Micromonosporales</taxon>
        <taxon>Micromonosporaceae</taxon>
        <taxon>Asanoa</taxon>
    </lineage>
</organism>
<reference evidence="2 3" key="1">
    <citation type="submission" date="2018-08" db="EMBL/GenBank/DDBJ databases">
        <title>Sequencing the genomes of 1000 actinobacteria strains.</title>
        <authorList>
            <person name="Klenk H.-P."/>
        </authorList>
    </citation>
    <scope>NUCLEOTIDE SEQUENCE [LARGE SCALE GENOMIC DNA]</scope>
    <source>
        <strain evidence="2 3">DSM 44099</strain>
    </source>
</reference>
<dbReference type="Gene3D" id="2.130.10.10">
    <property type="entry name" value="YVTN repeat-like/Quinoprotein amine dehydrogenase"/>
    <property type="match status" value="1"/>
</dbReference>
<dbReference type="AlphaFoldDB" id="A0A3D9ZKX9"/>
<dbReference type="InterPro" id="IPR011047">
    <property type="entry name" value="Quinoprotein_ADH-like_sf"/>
</dbReference>
<name>A0A3D9ZKX9_9ACTN</name>
<evidence type="ECO:0000313" key="3">
    <source>
        <dbReference type="Proteomes" id="UP000256913"/>
    </source>
</evidence>
<accession>A0A3D9ZKX9</accession>
<keyword evidence="3" id="KW-1185">Reference proteome</keyword>
<proteinExistence type="predicted"/>
<dbReference type="Pfam" id="PF13360">
    <property type="entry name" value="PQQ_2"/>
    <property type="match status" value="1"/>
</dbReference>
<feature type="domain" description="Pyrrolo-quinoline quinone repeat" evidence="1">
    <location>
        <begin position="89"/>
        <end position="249"/>
    </location>
</feature>
<dbReference type="SUPFAM" id="SSF50998">
    <property type="entry name" value="Quinoprotein alcohol dehydrogenase-like"/>
    <property type="match status" value="1"/>
</dbReference>
<gene>
    <name evidence="2" type="ORF">DFJ67_4065</name>
</gene>
<dbReference type="Proteomes" id="UP000256913">
    <property type="component" value="Unassembled WGS sequence"/>
</dbReference>
<dbReference type="OrthoDB" id="3343890at2"/>
<dbReference type="EMBL" id="QUMQ01000001">
    <property type="protein sequence ID" value="REF98056.1"/>
    <property type="molecule type" value="Genomic_DNA"/>
</dbReference>
<evidence type="ECO:0000259" key="1">
    <source>
        <dbReference type="Pfam" id="PF13360"/>
    </source>
</evidence>
<dbReference type="RefSeq" id="WP_116069400.1">
    <property type="nucleotide sequence ID" value="NZ_BONB01000025.1"/>
</dbReference>
<comment type="caution">
    <text evidence="2">The sequence shown here is derived from an EMBL/GenBank/DDBJ whole genome shotgun (WGS) entry which is preliminary data.</text>
</comment>
<protein>
    <submittedName>
        <fullName evidence="2">Putative pyrroloquinoline-quinone binding quinoprotein</fullName>
    </submittedName>
</protein>
<dbReference type="InterPro" id="IPR015943">
    <property type="entry name" value="WD40/YVTN_repeat-like_dom_sf"/>
</dbReference>
<dbReference type="InterPro" id="IPR002372">
    <property type="entry name" value="PQQ_rpt_dom"/>
</dbReference>
<evidence type="ECO:0000313" key="2">
    <source>
        <dbReference type="EMBL" id="REF98056.1"/>
    </source>
</evidence>
<sequence>MVPGGTIDLGSVADQPERTAELDLPRRPPFWACVVVLAVAFLVLGGSLRPIPPLTATVTRLVGAGTSYAVVEDRLYLVQRAGTEAWALAAIGLPAGEALWTAPYAPTGERIVRIDLAGPVLLVSGGESTGRIRRTDAYEAATGRRLWSVPEELVVDADANTGYVSSADPPRLRALDLATGRQLWSAEPKDRFTFAAVGGAAPVAGRIPPRIAPESEANAVGGGEGGATVAAGSGAGGTGLLALFVRSGRVELRDARTGTVLRQATPLGAGALPLSGLSAGGGLVLWFADHGGTGLVGLDPATLDVRWRMPYDIDGGGLGRCLTLVCVSSHGDVLALDPVSGRLRWRARDAAYLVEARGRLVALGPVPGGLGPIRSVDPDTGDEVADLRGWRTGARGDPVVIRIPAGESDTVIALLDAPSGVLRPLVSAPEVLLACQSGSVAIVCRTATGALRIWAVRPER</sequence>